<feature type="transmembrane region" description="Helical" evidence="1">
    <location>
        <begin position="163"/>
        <end position="181"/>
    </location>
</feature>
<feature type="transmembrane region" description="Helical" evidence="1">
    <location>
        <begin position="89"/>
        <end position="109"/>
    </location>
</feature>
<feature type="transmembrane region" description="Helical" evidence="1">
    <location>
        <begin position="193"/>
        <end position="219"/>
    </location>
</feature>
<dbReference type="GO" id="GO:0004175">
    <property type="term" value="F:endopeptidase activity"/>
    <property type="evidence" value="ECO:0007669"/>
    <property type="project" value="UniProtKB-ARBA"/>
</dbReference>
<dbReference type="Pfam" id="PF02517">
    <property type="entry name" value="Rce1-like"/>
    <property type="match status" value="1"/>
</dbReference>
<accession>A0A923PQ34</accession>
<evidence type="ECO:0000259" key="2">
    <source>
        <dbReference type="Pfam" id="PF02517"/>
    </source>
</evidence>
<dbReference type="Proteomes" id="UP000650081">
    <property type="component" value="Unassembled WGS sequence"/>
</dbReference>
<comment type="caution">
    <text evidence="3">The sequence shown here is derived from an EMBL/GenBank/DDBJ whole genome shotgun (WGS) entry which is preliminary data.</text>
</comment>
<dbReference type="InterPro" id="IPR003675">
    <property type="entry name" value="Rce1/LyrA-like_dom"/>
</dbReference>
<keyword evidence="3" id="KW-0645">Protease</keyword>
<keyword evidence="3" id="KW-0482">Metalloprotease</keyword>
<dbReference type="AlphaFoldDB" id="A0A923PQ34"/>
<feature type="domain" description="CAAX prenyl protease 2/Lysostaphin resistance protein A-like" evidence="2">
    <location>
        <begin position="134"/>
        <end position="216"/>
    </location>
</feature>
<dbReference type="GO" id="GO:0008237">
    <property type="term" value="F:metallopeptidase activity"/>
    <property type="evidence" value="ECO:0007669"/>
    <property type="project" value="UniProtKB-KW"/>
</dbReference>
<feature type="transmembrane region" description="Helical" evidence="1">
    <location>
        <begin position="121"/>
        <end position="143"/>
    </location>
</feature>
<feature type="transmembrane region" description="Helical" evidence="1">
    <location>
        <begin position="6"/>
        <end position="23"/>
    </location>
</feature>
<evidence type="ECO:0000256" key="1">
    <source>
        <dbReference type="SAM" id="Phobius"/>
    </source>
</evidence>
<proteinExistence type="predicted"/>
<keyword evidence="1" id="KW-0472">Membrane</keyword>
<name>A0A923PQ34_9BACT</name>
<evidence type="ECO:0000313" key="4">
    <source>
        <dbReference type="Proteomes" id="UP000650081"/>
    </source>
</evidence>
<keyword evidence="1" id="KW-0812">Transmembrane</keyword>
<sequence>MATDYLILSLLTGTLGFILWYALSPSLRLPKSFQIQYDVNSSYFSRILRRRLLGAFLFGGVPLLMVFWFKWLGDISLVDLGISFAWSPAVGYWLLGLLPVTLLFNFLSTRGRAHLLEYPEIRLTCWTPLMCICSAFFWLLYLVGMEFLFRGMVLQSVFMNTGSTWLALLVSTGMYGMIHYFKNNRISVGSIPYGLIMAYATLESGSLLPTIIVHVVGAWTTEWTALYLHPEVRVQRQLYD</sequence>
<dbReference type="RefSeq" id="WP_187468792.1">
    <property type="nucleotide sequence ID" value="NZ_JACSIT010000154.1"/>
</dbReference>
<dbReference type="EMBL" id="JACSIT010000154">
    <property type="protein sequence ID" value="MBC6996786.1"/>
    <property type="molecule type" value="Genomic_DNA"/>
</dbReference>
<keyword evidence="3" id="KW-0378">Hydrolase</keyword>
<dbReference type="GO" id="GO:0080120">
    <property type="term" value="P:CAAX-box protein maturation"/>
    <property type="evidence" value="ECO:0007669"/>
    <property type="project" value="UniProtKB-ARBA"/>
</dbReference>
<feature type="transmembrane region" description="Helical" evidence="1">
    <location>
        <begin position="52"/>
        <end position="69"/>
    </location>
</feature>
<organism evidence="3 4">
    <name type="scientific">Neolewinella lacunae</name>
    <dbReference type="NCBI Taxonomy" id="1517758"/>
    <lineage>
        <taxon>Bacteria</taxon>
        <taxon>Pseudomonadati</taxon>
        <taxon>Bacteroidota</taxon>
        <taxon>Saprospiria</taxon>
        <taxon>Saprospirales</taxon>
        <taxon>Lewinellaceae</taxon>
        <taxon>Neolewinella</taxon>
    </lineage>
</organism>
<keyword evidence="4" id="KW-1185">Reference proteome</keyword>
<protein>
    <submittedName>
        <fullName evidence="3">CPBP family intramembrane metalloprotease</fullName>
    </submittedName>
</protein>
<keyword evidence="1" id="KW-1133">Transmembrane helix</keyword>
<evidence type="ECO:0000313" key="3">
    <source>
        <dbReference type="EMBL" id="MBC6996786.1"/>
    </source>
</evidence>
<reference evidence="3" key="1">
    <citation type="submission" date="2020-08" db="EMBL/GenBank/DDBJ databases">
        <title>Lewinella bacteria from marine environments.</title>
        <authorList>
            <person name="Zhong Y."/>
        </authorList>
    </citation>
    <scope>NUCLEOTIDE SEQUENCE</scope>
    <source>
        <strain evidence="3">KCTC 42187</strain>
    </source>
</reference>
<gene>
    <name evidence="3" type="ORF">H9S92_21615</name>
</gene>